<evidence type="ECO:0000313" key="14">
    <source>
        <dbReference type="EMBL" id="CAA7407534.1"/>
    </source>
</evidence>
<evidence type="ECO:0000256" key="3">
    <source>
        <dbReference type="ARBA" id="ARBA00022475"/>
    </source>
</evidence>
<dbReference type="InterPro" id="IPR013210">
    <property type="entry name" value="LRR_N_plant-typ"/>
</dbReference>
<dbReference type="FunFam" id="3.80.10.10:FF:000111">
    <property type="entry name" value="LRR receptor-like serine/threonine-protein kinase ERECTA"/>
    <property type="match status" value="1"/>
</dbReference>
<feature type="domain" description="Leucine-rich repeat-containing N-terminal plant-type" evidence="12">
    <location>
        <begin position="45"/>
        <end position="89"/>
    </location>
</feature>
<dbReference type="Pfam" id="PF23598">
    <property type="entry name" value="LRR_14"/>
    <property type="match status" value="2"/>
</dbReference>
<keyword evidence="10" id="KW-0325">Glycoprotein</keyword>
<evidence type="ECO:0000256" key="10">
    <source>
        <dbReference type="ARBA" id="ARBA00023180"/>
    </source>
</evidence>
<dbReference type="PROSITE" id="PS51450">
    <property type="entry name" value="LRR"/>
    <property type="match status" value="2"/>
</dbReference>
<gene>
    <name evidence="14" type="ORF">SI8410_14018212</name>
</gene>
<keyword evidence="4" id="KW-0433">Leucine-rich repeat</keyword>
<dbReference type="SUPFAM" id="SSF52058">
    <property type="entry name" value="L domain-like"/>
    <property type="match status" value="2"/>
</dbReference>
<dbReference type="Proteomes" id="UP000663760">
    <property type="component" value="Chromosome 14"/>
</dbReference>
<keyword evidence="15" id="KW-1185">Reference proteome</keyword>
<dbReference type="SUPFAM" id="SSF52047">
    <property type="entry name" value="RNI-like"/>
    <property type="match status" value="1"/>
</dbReference>
<dbReference type="SMART" id="SM00369">
    <property type="entry name" value="LRR_TYP"/>
    <property type="match status" value="10"/>
</dbReference>
<dbReference type="FunFam" id="3.80.10.10:FF:000041">
    <property type="entry name" value="LRR receptor-like serine/threonine-protein kinase ERECTA"/>
    <property type="match status" value="1"/>
</dbReference>
<evidence type="ECO:0000256" key="9">
    <source>
        <dbReference type="ARBA" id="ARBA00023136"/>
    </source>
</evidence>
<keyword evidence="9 11" id="KW-0472">Membrane</keyword>
<evidence type="ECO:0000256" key="11">
    <source>
        <dbReference type="SAM" id="Phobius"/>
    </source>
</evidence>
<dbReference type="Gene3D" id="3.80.10.10">
    <property type="entry name" value="Ribonuclease Inhibitor"/>
    <property type="match status" value="6"/>
</dbReference>
<keyword evidence="7" id="KW-0677">Repeat</keyword>
<dbReference type="PRINTS" id="PR00019">
    <property type="entry name" value="LEURICHRPT"/>
</dbReference>
<dbReference type="AlphaFoldDB" id="A0A7I8LE08"/>
<evidence type="ECO:0000259" key="12">
    <source>
        <dbReference type="Pfam" id="PF08263"/>
    </source>
</evidence>
<reference evidence="14" key="1">
    <citation type="submission" date="2020-02" db="EMBL/GenBank/DDBJ databases">
        <authorList>
            <person name="Scholz U."/>
            <person name="Mascher M."/>
            <person name="Fiebig A."/>
        </authorList>
    </citation>
    <scope>NUCLEOTIDE SEQUENCE</scope>
</reference>
<feature type="domain" description="Disease resistance R13L4/SHOC-2-like LRR" evidence="13">
    <location>
        <begin position="265"/>
        <end position="478"/>
    </location>
</feature>
<name>A0A7I8LE08_SPIIN</name>
<comment type="similarity">
    <text evidence="2">Belongs to the RLP family.</text>
</comment>
<evidence type="ECO:0000313" key="15">
    <source>
        <dbReference type="Proteomes" id="UP000663760"/>
    </source>
</evidence>
<dbReference type="InterPro" id="IPR046956">
    <property type="entry name" value="RLP23-like"/>
</dbReference>
<dbReference type="Pfam" id="PF13855">
    <property type="entry name" value="LRR_8"/>
    <property type="match status" value="1"/>
</dbReference>
<keyword evidence="3" id="KW-1003">Cell membrane</keyword>
<keyword evidence="6" id="KW-0732">Signal</keyword>
<keyword evidence="5 11" id="KW-0812">Transmembrane</keyword>
<dbReference type="PANTHER" id="PTHR48063:SF84">
    <property type="entry name" value="LRR RECEPTOR-LIKE SERINE_THREONINE-PROTEIN KINASE FLS2"/>
    <property type="match status" value="1"/>
</dbReference>
<dbReference type="OrthoDB" id="4691307at2759"/>
<sequence length="1002" mass="111356">MEVCRRGWGRIPAAAATATAISRPWLGLVIFLLNVGCPLSCGCLQRERAALLELRSSFESAKDGSHSKLLSSWNQGAGDCCSWPLVNCSDASGRVTRLHLANLGGDSDSGNPWYLNFSVFSSFAELEHLDFSGNRIMGSIAAAITDLTSAKKLSVLDLSSNKLEGKVPCSIRFLNGLTKLDLSRNDLGDLPDCLGELRKLEILNLRYNNLRGGIPTFVGNLSNLHALDLTGNGLQVGMPYVLGHLKKLRILNLSGNQLDKGIPSFLGNMSSLRQLHLRQTSLTGEMPKFLGNISELALLDLGWNNLGGKIPEFLGCLKKLATLKIDNNRFEGRMPISLGNMTSLQHLDMRENHIKGEIHPTAFYRLSSLEELRLDYNQLCGNFSFQYLTKCSKLRVASLSGNSLLKVRIDYGDSVAILQLSEVLLSDCDLSENLSLDKSFFLQSQRYLTYVDLSNSGISGSLPAWLFENNSNLEYVQLSNSLLEGEFPPLKTPSLRMMMLDLNQNKIGGTLPENFSTIFPGLNFLSLSGNRFIGSIPSLQFEKRMMNYFMINLGNNQFSGKIPLLPNQLDFAFLNIENNKLSGEIRGNLPRISYLGGNNFTSLSGSLSSIQNIEIFDVHDNQLSGEVPEFIWASKELSTLVLRGNKFHGEIPHDLCKLESLTVLDMSHNMFSGSIPQCSQLMRLIRLNLEVNNLSGKVHDKFTDFVQVEFLNLGGNSFTDNLELTKGLRQIKILLLGQNNFYGEIPTHLCRLHYLHLLDLFHNNLSGVIPQCLDNTGLNRRPDLDIELASNLHLWVSQVLYQKPMTPLAIQDVNVRIKGAFYTYTGYNLYLFAGMDLSSNHLEGQIPHSIGNLTSLKSLNLSFNHLTGLIPTTLSGLQSIESLDLSHNELEGSIPSELLQLSSLEIFSVAYNRLEGCTPPLKGQFHTFDRSSYEGNANLHGPPLDGSCNSKSSDPLKHGDDNVYKDEGILYGLILSSFVTFFLITFSVLLYSRSYDRIFLWF</sequence>
<dbReference type="Pfam" id="PF08263">
    <property type="entry name" value="LRRNT_2"/>
    <property type="match status" value="1"/>
</dbReference>
<dbReference type="InterPro" id="IPR003591">
    <property type="entry name" value="Leu-rich_rpt_typical-subtyp"/>
</dbReference>
<protein>
    <submittedName>
        <fullName evidence="14">Uncharacterized protein</fullName>
    </submittedName>
</protein>
<dbReference type="Pfam" id="PF00560">
    <property type="entry name" value="LRR_1"/>
    <property type="match status" value="4"/>
</dbReference>
<keyword evidence="8 11" id="KW-1133">Transmembrane helix</keyword>
<evidence type="ECO:0000256" key="1">
    <source>
        <dbReference type="ARBA" id="ARBA00004251"/>
    </source>
</evidence>
<evidence type="ECO:0000256" key="2">
    <source>
        <dbReference type="ARBA" id="ARBA00009592"/>
    </source>
</evidence>
<accession>A0A7I8LE08</accession>
<evidence type="ECO:0000256" key="6">
    <source>
        <dbReference type="ARBA" id="ARBA00022729"/>
    </source>
</evidence>
<dbReference type="InterPro" id="IPR001611">
    <property type="entry name" value="Leu-rich_rpt"/>
</dbReference>
<evidence type="ECO:0000256" key="7">
    <source>
        <dbReference type="ARBA" id="ARBA00022737"/>
    </source>
</evidence>
<feature type="domain" description="Disease resistance R13L4/SHOC-2-like LRR" evidence="13">
    <location>
        <begin position="120"/>
        <end position="259"/>
    </location>
</feature>
<proteinExistence type="inferred from homology"/>
<dbReference type="FunFam" id="3.80.10.10:FF:000095">
    <property type="entry name" value="LRR receptor-like serine/threonine-protein kinase GSO1"/>
    <property type="match status" value="1"/>
</dbReference>
<evidence type="ECO:0000256" key="4">
    <source>
        <dbReference type="ARBA" id="ARBA00022614"/>
    </source>
</evidence>
<dbReference type="EMBL" id="LR746277">
    <property type="protein sequence ID" value="CAA7407534.1"/>
    <property type="molecule type" value="Genomic_DNA"/>
</dbReference>
<evidence type="ECO:0000256" key="5">
    <source>
        <dbReference type="ARBA" id="ARBA00022692"/>
    </source>
</evidence>
<dbReference type="InterPro" id="IPR055414">
    <property type="entry name" value="LRR_R13L4/SHOC2-like"/>
</dbReference>
<evidence type="ECO:0000256" key="8">
    <source>
        <dbReference type="ARBA" id="ARBA00022989"/>
    </source>
</evidence>
<feature type="transmembrane region" description="Helical" evidence="11">
    <location>
        <begin position="969"/>
        <end position="991"/>
    </location>
</feature>
<dbReference type="InterPro" id="IPR032675">
    <property type="entry name" value="LRR_dom_sf"/>
</dbReference>
<organism evidence="14 15">
    <name type="scientific">Spirodela intermedia</name>
    <name type="common">Intermediate duckweed</name>
    <dbReference type="NCBI Taxonomy" id="51605"/>
    <lineage>
        <taxon>Eukaryota</taxon>
        <taxon>Viridiplantae</taxon>
        <taxon>Streptophyta</taxon>
        <taxon>Embryophyta</taxon>
        <taxon>Tracheophyta</taxon>
        <taxon>Spermatophyta</taxon>
        <taxon>Magnoliopsida</taxon>
        <taxon>Liliopsida</taxon>
        <taxon>Araceae</taxon>
        <taxon>Lemnoideae</taxon>
        <taxon>Spirodela</taxon>
    </lineage>
</organism>
<comment type="subcellular location">
    <subcellularLocation>
        <location evidence="1">Cell membrane</location>
        <topology evidence="1">Single-pass type I membrane protein</topology>
    </subcellularLocation>
</comment>
<evidence type="ECO:0000259" key="13">
    <source>
        <dbReference type="Pfam" id="PF23598"/>
    </source>
</evidence>
<dbReference type="GO" id="GO:0005886">
    <property type="term" value="C:plasma membrane"/>
    <property type="evidence" value="ECO:0007669"/>
    <property type="project" value="UniProtKB-SubCell"/>
</dbReference>
<dbReference type="PANTHER" id="PTHR48063">
    <property type="entry name" value="LRR RECEPTOR-LIKE KINASE"/>
    <property type="match status" value="1"/>
</dbReference>